<evidence type="ECO:0000256" key="6">
    <source>
        <dbReference type="ARBA" id="ARBA00022777"/>
    </source>
</evidence>
<keyword evidence="7 9" id="KW-0067">ATP-binding</keyword>
<reference evidence="12" key="1">
    <citation type="submission" date="2023-07" db="EMBL/GenBank/DDBJ databases">
        <title>Chromosome-level genome assembly of Artemia franciscana.</title>
        <authorList>
            <person name="Jo E."/>
        </authorList>
    </citation>
    <scope>NUCLEOTIDE SEQUENCE</scope>
    <source>
        <tissue evidence="12">Whole body</tissue>
    </source>
</reference>
<gene>
    <name evidence="12" type="ORF">QYM36_015409</name>
</gene>
<dbReference type="AlphaFoldDB" id="A0AA88HLJ8"/>
<dbReference type="GO" id="GO:0007030">
    <property type="term" value="P:Golgi organization"/>
    <property type="evidence" value="ECO:0007669"/>
    <property type="project" value="TreeGrafter"/>
</dbReference>
<evidence type="ECO:0000313" key="13">
    <source>
        <dbReference type="Proteomes" id="UP001187531"/>
    </source>
</evidence>
<sequence>MQAIYGIKKLIGIKILFKKNGNLKSQDKKEGLQRDLSPVDNQAGDIEDDESSASGISKSIETKLIHKSTPEVKQIFELQEAKDTKMHDDSNSQDKKVGLQRLFSAVDISSDIEDDVSSISSSIESVEAESMNKSTQEEKYIFELKDVLEKTSCQPMSDSFLFTYGYFSTPMPYSLANTEDCFSTSMSGALALRADCSFAELAQKAKDAIRRGIRPIKVPERSSGRYFLRDEQKKYIAVFKPKDEEPCPYFFGRKCLLRNQGYLSEAGAYLVDQKLKLGIVPETRVEAFACKRFHYSKVTKIKLAAKKAANSMIHNNSEDTHKFIFLPGKVGSMQLFIEGCKNAKHWLGKPEFTTLDDPVKQQFQEQFERLVILDYIIRNTDRTLESWLIRCEKEELQKNDEVYLNNFRIVKVEIFAIDNGLAFPFRDPDSLGGYHFQWAELPYAKKPFTQATIDAILPLVSKESFIQELRQDILDLFKLDKNFNIILYEKQMRVLRGQILNVQEALSKGKTPEELAEMRHLEKRKRSGHVESFKAIETEAAESVASCLSKEREKEILENRQYVKALLKTTALLGRQGLAFRANQGNFVETVHLLTEINPDLMKNSRKAYGHYMSHKTTTLRS</sequence>
<evidence type="ECO:0000256" key="3">
    <source>
        <dbReference type="ARBA" id="ARBA00022475"/>
    </source>
</evidence>
<feature type="region of interest" description="Disordered" evidence="10">
    <location>
        <begin position="25"/>
        <end position="55"/>
    </location>
</feature>
<dbReference type="EMBL" id="JAVRJZ010000019">
    <property type="protein sequence ID" value="KAK2707702.1"/>
    <property type="molecule type" value="Genomic_DNA"/>
</dbReference>
<keyword evidence="13" id="KW-1185">Reference proteome</keyword>
<evidence type="ECO:0000259" key="11">
    <source>
        <dbReference type="PROSITE" id="PS50290"/>
    </source>
</evidence>
<dbReference type="InterPro" id="IPR039756">
    <property type="entry name" value="Lsb6/PI4K2"/>
</dbReference>
<dbReference type="PANTHER" id="PTHR12865:SF1">
    <property type="entry name" value="PHOSPHATIDYLINOSITOL 4-KINASE TYPE 2"/>
    <property type="match status" value="1"/>
</dbReference>
<evidence type="ECO:0000256" key="8">
    <source>
        <dbReference type="ARBA" id="ARBA00023136"/>
    </source>
</evidence>
<evidence type="ECO:0000256" key="10">
    <source>
        <dbReference type="SAM" id="MobiDB-lite"/>
    </source>
</evidence>
<comment type="similarity">
    <text evidence="2 9">Belongs to the PI3/PI4-kinase family. Type II PI4K subfamily.</text>
</comment>
<dbReference type="GO" id="GO:0004430">
    <property type="term" value="F:1-phosphatidylinositol 4-kinase activity"/>
    <property type="evidence" value="ECO:0007669"/>
    <property type="project" value="UniProtKB-UniRule"/>
</dbReference>
<accession>A0AA88HLJ8</accession>
<dbReference type="PANTHER" id="PTHR12865">
    <property type="entry name" value="PHOSPHATIDYLINOSITOL 4-KINASE TYPE-II"/>
    <property type="match status" value="1"/>
</dbReference>
<keyword evidence="5 9" id="KW-0547">Nucleotide-binding</keyword>
<evidence type="ECO:0000256" key="7">
    <source>
        <dbReference type="ARBA" id="ARBA00022840"/>
    </source>
</evidence>
<dbReference type="Pfam" id="PF00454">
    <property type="entry name" value="PI3_PI4_kinase"/>
    <property type="match status" value="1"/>
</dbReference>
<comment type="catalytic activity">
    <reaction evidence="9">
        <text>a 1,2-diacyl-sn-glycero-3-phospho-(1D-myo-inositol) + ATP = a 1,2-diacyl-sn-glycero-3-phospho-(1D-myo-inositol 4-phosphate) + ADP + H(+)</text>
        <dbReference type="Rhea" id="RHEA:19877"/>
        <dbReference type="ChEBI" id="CHEBI:15378"/>
        <dbReference type="ChEBI" id="CHEBI:30616"/>
        <dbReference type="ChEBI" id="CHEBI:57880"/>
        <dbReference type="ChEBI" id="CHEBI:58178"/>
        <dbReference type="ChEBI" id="CHEBI:456216"/>
        <dbReference type="EC" id="2.7.1.67"/>
    </reaction>
</comment>
<dbReference type="GO" id="GO:0007032">
    <property type="term" value="P:endosome organization"/>
    <property type="evidence" value="ECO:0007669"/>
    <property type="project" value="TreeGrafter"/>
</dbReference>
<dbReference type="Proteomes" id="UP001187531">
    <property type="component" value="Unassembled WGS sequence"/>
</dbReference>
<dbReference type="GO" id="GO:0046854">
    <property type="term" value="P:phosphatidylinositol phosphate biosynthetic process"/>
    <property type="evidence" value="ECO:0007669"/>
    <property type="project" value="UniProtKB-UniRule"/>
</dbReference>
<protein>
    <recommendedName>
        <fullName evidence="9">Phosphatidylinositol 4-kinase type 2</fullName>
        <ecNumber evidence="9">2.7.1.67</ecNumber>
    </recommendedName>
</protein>
<keyword evidence="3" id="KW-1003">Cell membrane</keyword>
<evidence type="ECO:0000256" key="1">
    <source>
        <dbReference type="ARBA" id="ARBA00004236"/>
    </source>
</evidence>
<dbReference type="EC" id="2.7.1.67" evidence="9"/>
<keyword evidence="8 9" id="KW-0472">Membrane</keyword>
<evidence type="ECO:0000256" key="5">
    <source>
        <dbReference type="ARBA" id="ARBA00022741"/>
    </source>
</evidence>
<dbReference type="GO" id="GO:0005802">
    <property type="term" value="C:trans-Golgi network"/>
    <property type="evidence" value="ECO:0007669"/>
    <property type="project" value="TreeGrafter"/>
</dbReference>
<organism evidence="12 13">
    <name type="scientific">Artemia franciscana</name>
    <name type="common">Brine shrimp</name>
    <name type="synonym">Artemia sanfranciscana</name>
    <dbReference type="NCBI Taxonomy" id="6661"/>
    <lineage>
        <taxon>Eukaryota</taxon>
        <taxon>Metazoa</taxon>
        <taxon>Ecdysozoa</taxon>
        <taxon>Arthropoda</taxon>
        <taxon>Crustacea</taxon>
        <taxon>Branchiopoda</taxon>
        <taxon>Anostraca</taxon>
        <taxon>Artemiidae</taxon>
        <taxon>Artemia</taxon>
    </lineage>
</organism>
<keyword evidence="6 9" id="KW-0418">Kinase</keyword>
<dbReference type="GO" id="GO:0005768">
    <property type="term" value="C:endosome"/>
    <property type="evidence" value="ECO:0007669"/>
    <property type="project" value="TreeGrafter"/>
</dbReference>
<keyword evidence="4 9" id="KW-0808">Transferase</keyword>
<dbReference type="GO" id="GO:0005524">
    <property type="term" value="F:ATP binding"/>
    <property type="evidence" value="ECO:0007669"/>
    <property type="project" value="UniProtKB-UniRule"/>
</dbReference>
<evidence type="ECO:0000313" key="12">
    <source>
        <dbReference type="EMBL" id="KAK2707702.1"/>
    </source>
</evidence>
<feature type="domain" description="PI3K/PI4K catalytic" evidence="11">
    <location>
        <begin position="212"/>
        <end position="525"/>
    </location>
</feature>
<dbReference type="GO" id="GO:0005886">
    <property type="term" value="C:plasma membrane"/>
    <property type="evidence" value="ECO:0007669"/>
    <property type="project" value="UniProtKB-SubCell"/>
</dbReference>
<comment type="caution">
    <text evidence="12">The sequence shown here is derived from an EMBL/GenBank/DDBJ whole genome shotgun (WGS) entry which is preliminary data.</text>
</comment>
<proteinExistence type="inferred from homology"/>
<evidence type="ECO:0000256" key="9">
    <source>
        <dbReference type="RuleBase" id="RU367084"/>
    </source>
</evidence>
<dbReference type="InterPro" id="IPR000403">
    <property type="entry name" value="PI3/4_kinase_cat_dom"/>
</dbReference>
<dbReference type="PROSITE" id="PS50290">
    <property type="entry name" value="PI3_4_KINASE_3"/>
    <property type="match status" value="1"/>
</dbReference>
<comment type="subcellular location">
    <subcellularLocation>
        <location evidence="1">Cell membrane</location>
    </subcellularLocation>
    <subcellularLocation>
        <location evidence="9">Membrane</location>
        <topology evidence="9">Peripheral membrane protein</topology>
    </subcellularLocation>
</comment>
<evidence type="ECO:0000256" key="2">
    <source>
        <dbReference type="ARBA" id="ARBA00008941"/>
    </source>
</evidence>
<dbReference type="GO" id="GO:0005765">
    <property type="term" value="C:lysosomal membrane"/>
    <property type="evidence" value="ECO:0007669"/>
    <property type="project" value="TreeGrafter"/>
</dbReference>
<evidence type="ECO:0000256" key="4">
    <source>
        <dbReference type="ARBA" id="ARBA00022679"/>
    </source>
</evidence>
<name>A0AA88HLJ8_ARTSF</name>